<keyword evidence="2" id="KW-1185">Reference proteome</keyword>
<comment type="caution">
    <text evidence="1">The sequence shown here is derived from an EMBL/GenBank/DDBJ whole genome shotgun (WGS) entry which is preliminary data.</text>
</comment>
<name>A0ABD0K5K9_9CAEN</name>
<dbReference type="EMBL" id="JACVVK020000250">
    <property type="protein sequence ID" value="KAK7482117.1"/>
    <property type="molecule type" value="Genomic_DNA"/>
</dbReference>
<accession>A0ABD0K5K9</accession>
<organism evidence="1 2">
    <name type="scientific">Batillaria attramentaria</name>
    <dbReference type="NCBI Taxonomy" id="370345"/>
    <lineage>
        <taxon>Eukaryota</taxon>
        <taxon>Metazoa</taxon>
        <taxon>Spiralia</taxon>
        <taxon>Lophotrochozoa</taxon>
        <taxon>Mollusca</taxon>
        <taxon>Gastropoda</taxon>
        <taxon>Caenogastropoda</taxon>
        <taxon>Sorbeoconcha</taxon>
        <taxon>Cerithioidea</taxon>
        <taxon>Batillariidae</taxon>
        <taxon>Batillaria</taxon>
    </lineage>
</organism>
<protein>
    <recommendedName>
        <fullName evidence="3">Secreted protein</fullName>
    </recommendedName>
</protein>
<dbReference type="Proteomes" id="UP001519460">
    <property type="component" value="Unassembled WGS sequence"/>
</dbReference>
<reference evidence="1 2" key="1">
    <citation type="journal article" date="2023" name="Sci. Data">
        <title>Genome assembly of the Korean intertidal mud-creeper Batillaria attramentaria.</title>
        <authorList>
            <person name="Patra A.K."/>
            <person name="Ho P.T."/>
            <person name="Jun S."/>
            <person name="Lee S.J."/>
            <person name="Kim Y."/>
            <person name="Won Y.J."/>
        </authorList>
    </citation>
    <scope>NUCLEOTIDE SEQUENCE [LARGE SCALE GENOMIC DNA]</scope>
    <source>
        <strain evidence="1">Wonlab-2016</strain>
    </source>
</reference>
<evidence type="ECO:0008006" key="3">
    <source>
        <dbReference type="Google" id="ProtNLM"/>
    </source>
</evidence>
<sequence>MTHKTVDLMAGFRLTSLFCCIRVSRREHWCPDSGEATVVPQQSDTELPAHSCCHTLMFVEELRSTRITRQIGEPLAVGIWSSSNSSGTSEISFSNRNYCVLFLSRAVGVVT</sequence>
<gene>
    <name evidence="1" type="ORF">BaRGS_00026582</name>
</gene>
<evidence type="ECO:0000313" key="2">
    <source>
        <dbReference type="Proteomes" id="UP001519460"/>
    </source>
</evidence>
<evidence type="ECO:0000313" key="1">
    <source>
        <dbReference type="EMBL" id="KAK7482117.1"/>
    </source>
</evidence>
<proteinExistence type="predicted"/>
<dbReference type="AlphaFoldDB" id="A0ABD0K5K9"/>